<organism evidence="2 3">
    <name type="scientific">Bradyrhizobium shewense</name>
    <dbReference type="NCBI Taxonomy" id="1761772"/>
    <lineage>
        <taxon>Bacteria</taxon>
        <taxon>Pseudomonadati</taxon>
        <taxon>Pseudomonadota</taxon>
        <taxon>Alphaproteobacteria</taxon>
        <taxon>Hyphomicrobiales</taxon>
        <taxon>Nitrobacteraceae</taxon>
        <taxon>Bradyrhizobium</taxon>
    </lineage>
</organism>
<evidence type="ECO:0000313" key="2">
    <source>
        <dbReference type="EMBL" id="SCB54407.1"/>
    </source>
</evidence>
<dbReference type="EMBL" id="FMAI01000026">
    <property type="protein sequence ID" value="SCB54407.1"/>
    <property type="molecule type" value="Genomic_DNA"/>
</dbReference>
<keyword evidence="1" id="KW-0472">Membrane</keyword>
<sequence>MSAATRQMNSAPSDVIAATLIALAVGLAFIAGCAVYYGRQITSRRIPMQWGTDGQPAWFAPRLIGLWFSFGVTAALSAFLLVLALHDPQKLTALIVATVSVIGTNMWVHVYHLKRVIRWQSEVPAN</sequence>
<evidence type="ECO:0000313" key="3">
    <source>
        <dbReference type="Proteomes" id="UP000199184"/>
    </source>
</evidence>
<feature type="transmembrane region" description="Helical" evidence="1">
    <location>
        <begin position="91"/>
        <end position="111"/>
    </location>
</feature>
<reference evidence="3" key="1">
    <citation type="submission" date="2016-08" db="EMBL/GenBank/DDBJ databases">
        <authorList>
            <person name="Varghese N."/>
            <person name="Submissions Spin"/>
        </authorList>
    </citation>
    <scope>NUCLEOTIDE SEQUENCE [LARGE SCALE GENOMIC DNA]</scope>
    <source>
        <strain evidence="3">ERR11</strain>
    </source>
</reference>
<proteinExistence type="predicted"/>
<accession>A0A1C3XQ73</accession>
<dbReference type="Proteomes" id="UP000199184">
    <property type="component" value="Unassembled WGS sequence"/>
</dbReference>
<evidence type="ECO:0008006" key="4">
    <source>
        <dbReference type="Google" id="ProtNLM"/>
    </source>
</evidence>
<keyword evidence="1" id="KW-1133">Transmembrane helix</keyword>
<name>A0A1C3XQ73_9BRAD</name>
<dbReference type="AlphaFoldDB" id="A0A1C3XQ73"/>
<gene>
    <name evidence="2" type="ORF">GA0061098_102643</name>
</gene>
<dbReference type="PROSITE" id="PS51257">
    <property type="entry name" value="PROKAR_LIPOPROTEIN"/>
    <property type="match status" value="1"/>
</dbReference>
<evidence type="ECO:0000256" key="1">
    <source>
        <dbReference type="SAM" id="Phobius"/>
    </source>
</evidence>
<keyword evidence="1" id="KW-0812">Transmembrane</keyword>
<feature type="transmembrane region" description="Helical" evidence="1">
    <location>
        <begin position="15"/>
        <end position="38"/>
    </location>
</feature>
<keyword evidence="3" id="KW-1185">Reference proteome</keyword>
<feature type="transmembrane region" description="Helical" evidence="1">
    <location>
        <begin position="59"/>
        <end position="85"/>
    </location>
</feature>
<protein>
    <recommendedName>
        <fullName evidence="4">DUF1648 domain-containing protein</fullName>
    </recommendedName>
</protein>